<dbReference type="RefSeq" id="WP_208017982.1">
    <property type="nucleotide sequence ID" value="NZ_JAGDQJ010000014.1"/>
</dbReference>
<name>A0ABS3P032_9BACI</name>
<evidence type="ECO:0000313" key="1">
    <source>
        <dbReference type="EMBL" id="MBO1626190.1"/>
    </source>
</evidence>
<gene>
    <name evidence="1" type="ORF">J4P90_13275</name>
</gene>
<sequence>MSKLNQGVKQKRGCAKNGVVKTCNICKACGQEKEYEKYMSKESSLKYKNYNR</sequence>
<keyword evidence="2" id="KW-1185">Reference proteome</keyword>
<dbReference type="Proteomes" id="UP000677611">
    <property type="component" value="Unassembled WGS sequence"/>
</dbReference>
<organism evidence="1 2">
    <name type="scientific">Bacillus arachidis</name>
    <dbReference type="NCBI Taxonomy" id="2819290"/>
    <lineage>
        <taxon>Bacteria</taxon>
        <taxon>Bacillati</taxon>
        <taxon>Bacillota</taxon>
        <taxon>Bacilli</taxon>
        <taxon>Bacillales</taxon>
        <taxon>Bacillaceae</taxon>
        <taxon>Bacillus</taxon>
    </lineage>
</organism>
<dbReference type="EMBL" id="JAGDQJ010000014">
    <property type="protein sequence ID" value="MBO1626190.1"/>
    <property type="molecule type" value="Genomic_DNA"/>
</dbReference>
<proteinExistence type="predicted"/>
<evidence type="ECO:0000313" key="2">
    <source>
        <dbReference type="Proteomes" id="UP000677611"/>
    </source>
</evidence>
<protein>
    <submittedName>
        <fullName evidence="1">Uncharacterized protein</fullName>
    </submittedName>
</protein>
<comment type="caution">
    <text evidence="1">The sequence shown here is derived from an EMBL/GenBank/DDBJ whole genome shotgun (WGS) entry which is preliminary data.</text>
</comment>
<reference evidence="1 2" key="1">
    <citation type="submission" date="2021-03" db="EMBL/GenBank/DDBJ databases">
        <title>Identification of novel Bacillus strains.</title>
        <authorList>
            <person name="Xiao Z."/>
            <person name="Li Y."/>
            <person name="Shen J."/>
        </authorList>
    </citation>
    <scope>NUCLEOTIDE SEQUENCE [LARGE SCALE GENOMIC DNA]</scope>
    <source>
        <strain evidence="1 2">SY8</strain>
    </source>
</reference>
<accession>A0ABS3P032</accession>